<comment type="caution">
    <text evidence="2">The sequence shown here is derived from an EMBL/GenBank/DDBJ whole genome shotgun (WGS) entry which is preliminary data.</text>
</comment>
<feature type="region of interest" description="Disordered" evidence="1">
    <location>
        <begin position="670"/>
        <end position="701"/>
    </location>
</feature>
<name>A0A9P1CQF0_9DINO</name>
<protein>
    <submittedName>
        <fullName evidence="2">Uncharacterized protein</fullName>
    </submittedName>
</protein>
<evidence type="ECO:0000313" key="2">
    <source>
        <dbReference type="EMBL" id="CAI3995805.1"/>
    </source>
</evidence>
<dbReference type="AlphaFoldDB" id="A0A9P1CQF0"/>
<dbReference type="EMBL" id="CAMXCT020002114">
    <property type="protein sequence ID" value="CAL1149180.1"/>
    <property type="molecule type" value="Genomic_DNA"/>
</dbReference>
<keyword evidence="4" id="KW-1185">Reference proteome</keyword>
<gene>
    <name evidence="2" type="ORF">C1SCF055_LOCUS22331</name>
</gene>
<sequence length="826" mass="91950">MLLEDISRFTVARAEVKAGTALLASSRIFFHNLYQDVASRSPGEFKLTIHSYIQDATNSGILKGSKLAALILRSAYLRDYVANAADGCEDETYDFDDAQNFDFTSWFETIVRVADILPVHGSDSAVTAAQTLKHLEGLNECGARKILAADVADQPNTFFADFTCLEHSQHLVSLSCLKAADRCLAKHREWSYYASLATCSNVCRSLCKAIFDAWAQRHGYRSAKDECRQLWPKASSGRWSGCDKPEHRFLQTGMDKLAPIMMDVLSKSLDNDKKHSCVEIDELQIEESKAFSAKMGRWRKRAKGCFSDNLWWVTVGIMNACRGPLTHLQNFLQKPVDHRDQGEMDNLMHAASGYNRKITVPMGRGITILFALAADHARHFSALSLCGRNVRLFITLRGVAGMVQPDVQASERLNKMLSLFGQRCPSGSLDLCTARACMKHFLGVNGYGLGGKRRFSDVKETAKHLFDECVSGWPLIEDVDKLENRFAPAETRSDLLSLSDANKKYRECDPFFQPRVTPATLWAASMNSKLSKRRAQRKFSYCVDGLPAISFVMSPKGIDDAVCAPLIFLVTDKVRTAIHLVAFRRQTQADATANGPFKYAIHTPWSFTKSHDALLRFYNLLKDDQTTISAVEFLVRVHNDATLEPIDGTSTTLLTFQRMDHASKTTFTALADETDHNTGDGDDSDGPGSDDDDDDNSEPQGFHELSSLMQQFRSENPERQPEFNVNLDDPVDALNEFVEDADAEDCSNLNVPDSELARQSAAKSLGETDMEGDADADEWINEQMSQTLEKERSQFESEIAGKALKTGANIQGQNFMEIAESVVAEP</sequence>
<evidence type="ECO:0000313" key="3">
    <source>
        <dbReference type="EMBL" id="CAL1149180.1"/>
    </source>
</evidence>
<evidence type="ECO:0000313" key="4">
    <source>
        <dbReference type="Proteomes" id="UP001152797"/>
    </source>
</evidence>
<accession>A0A9P1CQF0</accession>
<dbReference type="OrthoDB" id="431837at2759"/>
<dbReference type="EMBL" id="CAMXCT030002114">
    <property type="protein sequence ID" value="CAL4783117.1"/>
    <property type="molecule type" value="Genomic_DNA"/>
</dbReference>
<feature type="region of interest" description="Disordered" evidence="1">
    <location>
        <begin position="755"/>
        <end position="776"/>
    </location>
</feature>
<feature type="compositionally biased region" description="Acidic residues" evidence="1">
    <location>
        <begin position="680"/>
        <end position="697"/>
    </location>
</feature>
<reference evidence="2" key="1">
    <citation type="submission" date="2022-10" db="EMBL/GenBank/DDBJ databases">
        <authorList>
            <person name="Chen Y."/>
            <person name="Dougan E. K."/>
            <person name="Chan C."/>
            <person name="Rhodes N."/>
            <person name="Thang M."/>
        </authorList>
    </citation>
    <scope>NUCLEOTIDE SEQUENCE</scope>
</reference>
<dbReference type="Proteomes" id="UP001152797">
    <property type="component" value="Unassembled WGS sequence"/>
</dbReference>
<organism evidence="2">
    <name type="scientific">Cladocopium goreaui</name>
    <dbReference type="NCBI Taxonomy" id="2562237"/>
    <lineage>
        <taxon>Eukaryota</taxon>
        <taxon>Sar</taxon>
        <taxon>Alveolata</taxon>
        <taxon>Dinophyceae</taxon>
        <taxon>Suessiales</taxon>
        <taxon>Symbiodiniaceae</taxon>
        <taxon>Cladocopium</taxon>
    </lineage>
</organism>
<evidence type="ECO:0000256" key="1">
    <source>
        <dbReference type="SAM" id="MobiDB-lite"/>
    </source>
</evidence>
<proteinExistence type="predicted"/>
<dbReference type="EMBL" id="CAMXCT010002114">
    <property type="protein sequence ID" value="CAI3995805.1"/>
    <property type="molecule type" value="Genomic_DNA"/>
</dbReference>
<reference evidence="3" key="2">
    <citation type="submission" date="2024-04" db="EMBL/GenBank/DDBJ databases">
        <authorList>
            <person name="Chen Y."/>
            <person name="Shah S."/>
            <person name="Dougan E. K."/>
            <person name="Thang M."/>
            <person name="Chan C."/>
        </authorList>
    </citation>
    <scope>NUCLEOTIDE SEQUENCE [LARGE SCALE GENOMIC DNA]</scope>
</reference>